<gene>
    <name evidence="1" type="ORF">SAMN05421827_107120</name>
</gene>
<dbReference type="STRING" id="405671.SAMN05421827_107120"/>
<reference evidence="2" key="1">
    <citation type="submission" date="2016-10" db="EMBL/GenBank/DDBJ databases">
        <authorList>
            <person name="Varghese N."/>
            <person name="Submissions S."/>
        </authorList>
    </citation>
    <scope>NUCLEOTIDE SEQUENCE [LARGE SCALE GENOMIC DNA]</scope>
    <source>
        <strain evidence="2">DSM 17933</strain>
    </source>
</reference>
<evidence type="ECO:0000313" key="1">
    <source>
        <dbReference type="EMBL" id="SDG51022.1"/>
    </source>
</evidence>
<dbReference type="Proteomes" id="UP000199643">
    <property type="component" value="Unassembled WGS sequence"/>
</dbReference>
<evidence type="ECO:0000313" key="2">
    <source>
        <dbReference type="Proteomes" id="UP000199643"/>
    </source>
</evidence>
<dbReference type="RefSeq" id="WP_143009064.1">
    <property type="nucleotide sequence ID" value="NZ_FNCH01000007.1"/>
</dbReference>
<keyword evidence="2" id="KW-1185">Reference proteome</keyword>
<dbReference type="AlphaFoldDB" id="A0A1G7UU07"/>
<organism evidence="1 2">
    <name type="scientific">Pedobacter terrae</name>
    <dbReference type="NCBI Taxonomy" id="405671"/>
    <lineage>
        <taxon>Bacteria</taxon>
        <taxon>Pseudomonadati</taxon>
        <taxon>Bacteroidota</taxon>
        <taxon>Sphingobacteriia</taxon>
        <taxon>Sphingobacteriales</taxon>
        <taxon>Sphingobacteriaceae</taxon>
        <taxon>Pedobacter</taxon>
    </lineage>
</organism>
<protein>
    <recommendedName>
        <fullName evidence="3">Lipoprotein</fullName>
    </recommendedName>
</protein>
<name>A0A1G7UU07_9SPHI</name>
<proteinExistence type="predicted"/>
<dbReference type="PROSITE" id="PS51257">
    <property type="entry name" value="PROKAR_LIPOPROTEIN"/>
    <property type="match status" value="1"/>
</dbReference>
<evidence type="ECO:0008006" key="3">
    <source>
        <dbReference type="Google" id="ProtNLM"/>
    </source>
</evidence>
<sequence>MVKHFKHSFCTFLLSTAITGCMGQVKPIGQAPLNLIDINFNTPVTSLYPEKYKSEQWDNYFNIPVGDETRMVQRDTTFINEFSKDQRAIGVEYRQKSSSSGDTLAIANKQSFSSLSIAASLDGKIKAIGAEVDDITDKDAKDFIAALTNNYGKSKKLEGSFISKFTIYEWEAKDRIFRYSTIFKDEKNTLKLSIDKEAGTIESMDRIPHHDGYFFVINKAFINDLKTLRTGLFVYIK</sequence>
<dbReference type="OrthoDB" id="1254210at2"/>
<accession>A0A1G7UU07</accession>
<dbReference type="EMBL" id="FNCH01000007">
    <property type="protein sequence ID" value="SDG51022.1"/>
    <property type="molecule type" value="Genomic_DNA"/>
</dbReference>